<feature type="signal peptide" evidence="1">
    <location>
        <begin position="1"/>
        <end position="27"/>
    </location>
</feature>
<dbReference type="STRING" id="48256.CLHUN_04760"/>
<dbReference type="Proteomes" id="UP000191554">
    <property type="component" value="Unassembled WGS sequence"/>
</dbReference>
<keyword evidence="1" id="KW-0732">Signal</keyword>
<dbReference type="AlphaFoldDB" id="A0A1V4SRT1"/>
<dbReference type="RefSeq" id="WP_080062949.1">
    <property type="nucleotide sequence ID" value="NZ_MZGX01000002.1"/>
</dbReference>
<evidence type="ECO:0000313" key="3">
    <source>
        <dbReference type="Proteomes" id="UP000191554"/>
    </source>
</evidence>
<proteinExistence type="predicted"/>
<protein>
    <submittedName>
        <fullName evidence="2">Uncharacterized protein</fullName>
    </submittedName>
</protein>
<accession>A0A1V4SRT1</accession>
<evidence type="ECO:0000256" key="1">
    <source>
        <dbReference type="SAM" id="SignalP"/>
    </source>
</evidence>
<dbReference type="EMBL" id="MZGX01000002">
    <property type="protein sequence ID" value="OPX46001.1"/>
    <property type="molecule type" value="Genomic_DNA"/>
</dbReference>
<gene>
    <name evidence="2" type="ORF">CLHUN_04760</name>
</gene>
<name>A0A1V4SRT1_RUMHU</name>
<sequence>MLLLNKIRLISFSLIACFAINSLPCYASSIPTNINVDNSDEGAYFEPEKPQEGSLDSTTYKLSDLNQKVEIKAYSITVPSKWKVKTDGIETEFYIGDKKVGEVARYGYLTYGNHYELLYEKHLQGFSTDVLMVKLARSLPAAANDDTITEELHFYLPLTSSNEKLNFGTKEVYDIKFFTGFVQEDTALEIIKTFRYK</sequence>
<reference evidence="2 3" key="1">
    <citation type="submission" date="2017-03" db="EMBL/GenBank/DDBJ databases">
        <title>Genome sequence of Clostridium hungatei DSM 14427.</title>
        <authorList>
            <person name="Poehlein A."/>
            <person name="Daniel R."/>
        </authorList>
    </citation>
    <scope>NUCLEOTIDE SEQUENCE [LARGE SCALE GENOMIC DNA]</scope>
    <source>
        <strain evidence="2 3">DSM 14427</strain>
    </source>
</reference>
<organism evidence="2 3">
    <name type="scientific">Ruminiclostridium hungatei</name>
    <name type="common">Clostridium hungatei</name>
    <dbReference type="NCBI Taxonomy" id="48256"/>
    <lineage>
        <taxon>Bacteria</taxon>
        <taxon>Bacillati</taxon>
        <taxon>Bacillota</taxon>
        <taxon>Clostridia</taxon>
        <taxon>Eubacteriales</taxon>
        <taxon>Oscillospiraceae</taxon>
        <taxon>Ruminiclostridium</taxon>
    </lineage>
</organism>
<evidence type="ECO:0000313" key="2">
    <source>
        <dbReference type="EMBL" id="OPX46001.1"/>
    </source>
</evidence>
<keyword evidence="3" id="KW-1185">Reference proteome</keyword>
<feature type="chain" id="PRO_5038916286" evidence="1">
    <location>
        <begin position="28"/>
        <end position="197"/>
    </location>
</feature>
<comment type="caution">
    <text evidence="2">The sequence shown here is derived from an EMBL/GenBank/DDBJ whole genome shotgun (WGS) entry which is preliminary data.</text>
</comment>